<dbReference type="Pfam" id="PF20791">
    <property type="entry name" value="Acyl-ACP_TE_C"/>
    <property type="match status" value="1"/>
</dbReference>
<dbReference type="Proteomes" id="UP000588071">
    <property type="component" value="Unassembled WGS sequence"/>
</dbReference>
<evidence type="ECO:0000313" key="12">
    <source>
        <dbReference type="Proteomes" id="UP000196074"/>
    </source>
</evidence>
<accession>A0A1Y4QUJ3</accession>
<evidence type="ECO:0000256" key="6">
    <source>
        <dbReference type="ARBA" id="ARBA00023098"/>
    </source>
</evidence>
<feature type="domain" description="Acyl-ACP thioesterase N-terminal hotdog" evidence="8">
    <location>
        <begin position="7"/>
        <end position="134"/>
    </location>
</feature>
<dbReference type="Proteomes" id="UP000196074">
    <property type="component" value="Unassembled WGS sequence"/>
</dbReference>
<dbReference type="EMBL" id="JABAFV010000030">
    <property type="protein sequence ID" value="NME50745.1"/>
    <property type="molecule type" value="Genomic_DNA"/>
</dbReference>
<evidence type="ECO:0000313" key="13">
    <source>
        <dbReference type="Proteomes" id="UP000588071"/>
    </source>
</evidence>
<evidence type="ECO:0000313" key="11">
    <source>
        <dbReference type="EMBL" id="OUQ08561.1"/>
    </source>
</evidence>
<dbReference type="CDD" id="cd00586">
    <property type="entry name" value="4HBT"/>
    <property type="match status" value="2"/>
</dbReference>
<dbReference type="InterPro" id="IPR029069">
    <property type="entry name" value="HotDog_dom_sf"/>
</dbReference>
<dbReference type="RefSeq" id="WP_016251692.1">
    <property type="nucleotide sequence ID" value="NZ_JABAFV010000030.1"/>
</dbReference>
<evidence type="ECO:0000259" key="8">
    <source>
        <dbReference type="Pfam" id="PF01643"/>
    </source>
</evidence>
<keyword evidence="5" id="KW-0809">Transit peptide</keyword>
<dbReference type="GO" id="GO:0000036">
    <property type="term" value="F:acyl carrier activity"/>
    <property type="evidence" value="ECO:0007669"/>
    <property type="project" value="TreeGrafter"/>
</dbReference>
<dbReference type="Pfam" id="PF01643">
    <property type="entry name" value="Acyl-ACP_TE"/>
    <property type="match status" value="1"/>
</dbReference>
<dbReference type="InterPro" id="IPR045023">
    <property type="entry name" value="FATA/B"/>
</dbReference>
<keyword evidence="4" id="KW-0276">Fatty acid metabolism</keyword>
<keyword evidence="6" id="KW-0443">Lipid metabolism</keyword>
<keyword evidence="2" id="KW-0444">Lipid biosynthesis</keyword>
<evidence type="ECO:0000256" key="3">
    <source>
        <dbReference type="ARBA" id="ARBA00022801"/>
    </source>
</evidence>
<evidence type="ECO:0000259" key="9">
    <source>
        <dbReference type="Pfam" id="PF20791"/>
    </source>
</evidence>
<dbReference type="EMBL" id="NFLC01000030">
    <property type="protein sequence ID" value="OUQ08561.1"/>
    <property type="molecule type" value="Genomic_DNA"/>
</dbReference>
<organism evidence="11 12">
    <name type="scientific">Enterococcus cecorum</name>
    <dbReference type="NCBI Taxonomy" id="44008"/>
    <lineage>
        <taxon>Bacteria</taxon>
        <taxon>Bacillati</taxon>
        <taxon>Bacillota</taxon>
        <taxon>Bacilli</taxon>
        <taxon>Lactobacillales</taxon>
        <taxon>Enterococcaceae</taxon>
        <taxon>Enterococcus</taxon>
    </lineage>
</organism>
<reference evidence="10 13" key="3">
    <citation type="submission" date="2020-04" db="EMBL/GenBank/DDBJ databases">
        <authorList>
            <person name="Hitch T.C.A."/>
            <person name="Wylensek D."/>
            <person name="Clavel T."/>
        </authorList>
    </citation>
    <scope>NUCLEOTIDE SEQUENCE [LARGE SCALE GENOMIC DNA]</scope>
    <source>
        <strain evidence="10 13">WCA-380-WT-3C</strain>
    </source>
</reference>
<evidence type="ECO:0000256" key="1">
    <source>
        <dbReference type="ARBA" id="ARBA00006500"/>
    </source>
</evidence>
<name>A0A1Y4QUJ3_9ENTE</name>
<comment type="similarity">
    <text evidence="1">Belongs to the acyl-ACP thioesterase family.</text>
</comment>
<keyword evidence="7" id="KW-0275">Fatty acid biosynthesis</keyword>
<protein>
    <submittedName>
        <fullName evidence="11">Acyl-[acyl-carrier-protein] thioesterase</fullName>
    </submittedName>
</protein>
<dbReference type="GO" id="GO:0016297">
    <property type="term" value="F:fatty acyl-[ACP] hydrolase activity"/>
    <property type="evidence" value="ECO:0007669"/>
    <property type="project" value="InterPro"/>
</dbReference>
<dbReference type="SUPFAM" id="SSF54637">
    <property type="entry name" value="Thioesterase/thiol ester dehydrase-isomerase"/>
    <property type="match status" value="2"/>
</dbReference>
<dbReference type="Gene3D" id="3.10.129.10">
    <property type="entry name" value="Hotdog Thioesterase"/>
    <property type="match status" value="1"/>
</dbReference>
<reference evidence="11" key="2">
    <citation type="journal article" date="2018" name="BMC Genomics">
        <title>Whole genome sequencing and function prediction of 133 gut anaerobes isolated from chicken caecum in pure cultures.</title>
        <authorList>
            <person name="Medvecky M."/>
            <person name="Cejkova D."/>
            <person name="Polansky O."/>
            <person name="Karasova D."/>
            <person name="Kubasova T."/>
            <person name="Cizek A."/>
            <person name="Rychlik I."/>
        </authorList>
    </citation>
    <scope>NUCLEOTIDE SEQUENCE</scope>
    <source>
        <strain evidence="11">An144</strain>
    </source>
</reference>
<proteinExistence type="inferred from homology"/>
<evidence type="ECO:0000256" key="5">
    <source>
        <dbReference type="ARBA" id="ARBA00022946"/>
    </source>
</evidence>
<dbReference type="PANTHER" id="PTHR31727:SF6">
    <property type="entry name" value="OLEOYL-ACYL CARRIER PROTEIN THIOESTERASE 1, CHLOROPLASTIC"/>
    <property type="match status" value="1"/>
</dbReference>
<feature type="domain" description="Acyl-ACP thioesterase-like C-terminal" evidence="9">
    <location>
        <begin position="152"/>
        <end position="249"/>
    </location>
</feature>
<evidence type="ECO:0000256" key="4">
    <source>
        <dbReference type="ARBA" id="ARBA00022832"/>
    </source>
</evidence>
<keyword evidence="3" id="KW-0378">Hydrolase</keyword>
<comment type="caution">
    <text evidence="11">The sequence shown here is derived from an EMBL/GenBank/DDBJ whole genome shotgun (WGS) entry which is preliminary data.</text>
</comment>
<evidence type="ECO:0000256" key="2">
    <source>
        <dbReference type="ARBA" id="ARBA00022516"/>
    </source>
</evidence>
<evidence type="ECO:0000313" key="10">
    <source>
        <dbReference type="EMBL" id="NME50745.1"/>
    </source>
</evidence>
<dbReference type="PANTHER" id="PTHR31727">
    <property type="entry name" value="OLEOYL-ACYL CARRIER PROTEIN THIOESTERASE 1, CHLOROPLASTIC"/>
    <property type="match status" value="1"/>
</dbReference>
<gene>
    <name evidence="11" type="ORF">B5E88_11065</name>
    <name evidence="10" type="ORF">HF857_11115</name>
</gene>
<dbReference type="AlphaFoldDB" id="A0A1Y4QUJ3"/>
<sequence>MNNLAQRYSIKHEIAYYECDINQQMTLPSLIQVMIKASEEQSDHLNRGSSYVNQLNLGWVITNYEIDVDRMPRLGEKIIFSTLATAYNKFFCYRDFYIEDEAGNRLVTVSSVFVIMDLSTRKIKAVDEEIIAPYESEKIKKIKRFNKMQPLSNPKTSPFKVRFYDIDSNKHVNNAIYFNWLLDVLGYEFLSTHTIKNVNIRFDKEIEFGNVVDSYYETEITDNEDQIISRHQVKVSEELCCEAEILWNKL</sequence>
<reference evidence="12" key="1">
    <citation type="submission" date="2017-04" db="EMBL/GenBank/DDBJ databases">
        <title>Function of individual gut microbiota members based on whole genome sequencing of pure cultures obtained from chicken caecum.</title>
        <authorList>
            <person name="Medvecky M."/>
            <person name="Cejkova D."/>
            <person name="Polansky O."/>
            <person name="Karasova D."/>
            <person name="Kubasova T."/>
            <person name="Cizek A."/>
            <person name="Rychlik I."/>
        </authorList>
    </citation>
    <scope>NUCLEOTIDE SEQUENCE [LARGE SCALE GENOMIC DNA]</scope>
    <source>
        <strain evidence="12">An144</strain>
    </source>
</reference>
<dbReference type="InterPro" id="IPR002864">
    <property type="entry name" value="Acyl-ACP_thioesterase_NHD"/>
</dbReference>
<dbReference type="InterPro" id="IPR049427">
    <property type="entry name" value="Acyl-ACP_TE_C"/>
</dbReference>
<evidence type="ECO:0000256" key="7">
    <source>
        <dbReference type="ARBA" id="ARBA00023160"/>
    </source>
</evidence>